<dbReference type="EMBL" id="BAABFL010000477">
    <property type="protein sequence ID" value="GAA4652512.1"/>
    <property type="molecule type" value="Genomic_DNA"/>
</dbReference>
<keyword evidence="2" id="KW-1185">Reference proteome</keyword>
<evidence type="ECO:0000313" key="1">
    <source>
        <dbReference type="EMBL" id="GAA4652512.1"/>
    </source>
</evidence>
<dbReference type="Proteomes" id="UP001500604">
    <property type="component" value="Unassembled WGS sequence"/>
</dbReference>
<gene>
    <name evidence="1" type="ORF">GCM10023116_47960</name>
</gene>
<evidence type="ECO:0000313" key="2">
    <source>
        <dbReference type="Proteomes" id="UP001500604"/>
    </source>
</evidence>
<evidence type="ECO:0008006" key="3">
    <source>
        <dbReference type="Google" id="ProtNLM"/>
    </source>
</evidence>
<reference evidence="2" key="1">
    <citation type="journal article" date="2019" name="Int. J. Syst. Evol. Microbiol.">
        <title>The Global Catalogue of Microorganisms (GCM) 10K type strain sequencing project: providing services to taxonomists for standard genome sequencing and annotation.</title>
        <authorList>
            <consortium name="The Broad Institute Genomics Platform"/>
            <consortium name="The Broad Institute Genome Sequencing Center for Infectious Disease"/>
            <person name="Wu L."/>
            <person name="Ma J."/>
        </authorList>
    </citation>
    <scope>NUCLEOTIDE SEQUENCE [LARGE SCALE GENOMIC DNA]</scope>
    <source>
        <strain evidence="2">JCM 17805</strain>
    </source>
</reference>
<proteinExistence type="predicted"/>
<accession>A0ABP8V9D4</accession>
<protein>
    <recommendedName>
        <fullName evidence="3">DUF1902 domain-containing protein</fullName>
    </recommendedName>
</protein>
<name>A0ABP8V9D4_9GAMM</name>
<organism evidence="1 2">
    <name type="scientific">Kistimonas scapharcae</name>
    <dbReference type="NCBI Taxonomy" id="1036133"/>
    <lineage>
        <taxon>Bacteria</taxon>
        <taxon>Pseudomonadati</taxon>
        <taxon>Pseudomonadota</taxon>
        <taxon>Gammaproteobacteria</taxon>
        <taxon>Oceanospirillales</taxon>
        <taxon>Endozoicomonadaceae</taxon>
        <taxon>Kistimonas</taxon>
    </lineage>
</organism>
<dbReference type="RefSeq" id="WP_345199095.1">
    <property type="nucleotide sequence ID" value="NZ_BAABFL010000477.1"/>
</dbReference>
<comment type="caution">
    <text evidence="1">The sequence shown here is derived from an EMBL/GenBank/DDBJ whole genome shotgun (WGS) entry which is preliminary data.</text>
</comment>
<sequence>MNHYLVVGRLEFHENEVFFIEAESHRKAVQDFLGIMRDIFKDELNEDGGSVIHIDLVIAVQDDNAILVREESFNIAP</sequence>